<keyword evidence="1" id="KW-0732">Signal</keyword>
<dbReference type="Gene3D" id="2.60.40.10">
    <property type="entry name" value="Immunoglobulins"/>
    <property type="match status" value="1"/>
</dbReference>
<dbReference type="InterPro" id="IPR001466">
    <property type="entry name" value="Beta-lactam-related"/>
</dbReference>
<proteinExistence type="predicted"/>
<dbReference type="SUPFAM" id="SSF49299">
    <property type="entry name" value="PKD domain"/>
    <property type="match status" value="1"/>
</dbReference>
<comment type="caution">
    <text evidence="3">The sequence shown here is derived from an EMBL/GenBank/DDBJ whole genome shotgun (WGS) entry which is preliminary data.</text>
</comment>
<sequence>MIQSHTNKYVRLALLTFTLTNLAACGSNNENTAPNIQISTPKFSVIQNSQGILSATVSDNENNLDMLQWQQIGGQAQAVIENPNKASTRFLAPKLPGHYQFRLTAVDKQGSQSQATINIEVKPVHEFAEPALTKLMDSLYKMHQPLIANMALSVTFNDLDYTWQGATGFANVKEQLKMTPSHPFRVASITKTVTAAVTLKMIEMGKFDLDTQLSELLTDSDMPTGYQVADLHEHNGVKRGGEITIRQLLDQSTGIKDYISYLNDPMSPDYLALDSALKGTHQDTQMWNPKDILKDMLDRKLTHNLQSTLGEHHVYSDSNAVLLGIVLEKIGKAPLHKLMDQLVFAPLAMDNTFMDFYEDHKGLAPVDHYYILSKENHDRDYPEYFYGNHNIPAIQMNTSFAWAGGGVVSTLGDLNKFYRAIHDGTLIQDPQLHAQWLSWKIPTNEQGSEFYGLGLQSALGELDGYDTQIKMIGHAGSWGALAFDFQPYNIRIIAWDSQFGTEAHWMFVEAVLVALEEMGYNKHF</sequence>
<dbReference type="InterPro" id="IPR050491">
    <property type="entry name" value="AmpC-like"/>
</dbReference>
<name>A0A0C1MNQ9_9GAMM</name>
<dbReference type="PANTHER" id="PTHR46825:SF9">
    <property type="entry name" value="BETA-LACTAMASE-RELATED DOMAIN-CONTAINING PROTEIN"/>
    <property type="match status" value="1"/>
</dbReference>
<dbReference type="RefSeq" id="WP_039607858.1">
    <property type="nucleotide sequence ID" value="NZ_JWIC01000003.1"/>
</dbReference>
<feature type="domain" description="Beta-lactamase-related" evidence="2">
    <location>
        <begin position="163"/>
        <end position="481"/>
    </location>
</feature>
<evidence type="ECO:0000313" key="4">
    <source>
        <dbReference type="Proteomes" id="UP000031327"/>
    </source>
</evidence>
<dbReference type="PANTHER" id="PTHR46825">
    <property type="entry name" value="D-ALANYL-D-ALANINE-CARBOXYPEPTIDASE/ENDOPEPTIDASE AMPH"/>
    <property type="match status" value="1"/>
</dbReference>
<accession>A0A0C1MNQ9</accession>
<dbReference type="Pfam" id="PF00144">
    <property type="entry name" value="Beta-lactamase"/>
    <property type="match status" value="1"/>
</dbReference>
<dbReference type="Pfam" id="PF22352">
    <property type="entry name" value="K319L-like_PKD"/>
    <property type="match status" value="1"/>
</dbReference>
<dbReference type="Proteomes" id="UP000031327">
    <property type="component" value="Unassembled WGS sequence"/>
</dbReference>
<dbReference type="InterPro" id="IPR012338">
    <property type="entry name" value="Beta-lactam/transpept-like"/>
</dbReference>
<dbReference type="SUPFAM" id="SSF56601">
    <property type="entry name" value="beta-lactamase/transpeptidase-like"/>
    <property type="match status" value="1"/>
</dbReference>
<dbReference type="AlphaFoldDB" id="A0A0C1MNQ9"/>
<feature type="signal peptide" evidence="1">
    <location>
        <begin position="1"/>
        <end position="23"/>
    </location>
</feature>
<evidence type="ECO:0000313" key="3">
    <source>
        <dbReference type="EMBL" id="KID58689.1"/>
    </source>
</evidence>
<reference evidence="3 4" key="1">
    <citation type="submission" date="2014-12" db="EMBL/GenBank/DDBJ databases">
        <title>Draft Genome Sequence of Pseudoalteromonas luteoviolacea HI1.</title>
        <authorList>
            <person name="Asahina A.Y."/>
            <person name="Hadfield M.G."/>
        </authorList>
    </citation>
    <scope>NUCLEOTIDE SEQUENCE [LARGE SCALE GENOMIC DNA]</scope>
    <source>
        <strain evidence="3 4">HI1</strain>
    </source>
</reference>
<dbReference type="Gene3D" id="3.40.710.10">
    <property type="entry name" value="DD-peptidase/beta-lactamase superfamily"/>
    <property type="match status" value="1"/>
</dbReference>
<feature type="chain" id="PRO_5002135560" description="Beta-lactamase-related domain-containing protein" evidence="1">
    <location>
        <begin position="24"/>
        <end position="524"/>
    </location>
</feature>
<evidence type="ECO:0000259" key="2">
    <source>
        <dbReference type="Pfam" id="PF00144"/>
    </source>
</evidence>
<evidence type="ECO:0000256" key="1">
    <source>
        <dbReference type="SAM" id="SignalP"/>
    </source>
</evidence>
<dbReference type="InterPro" id="IPR035986">
    <property type="entry name" value="PKD_dom_sf"/>
</dbReference>
<protein>
    <recommendedName>
        <fullName evidence="2">Beta-lactamase-related domain-containing protein</fullName>
    </recommendedName>
</protein>
<dbReference type="OrthoDB" id="9814204at2"/>
<dbReference type="InterPro" id="IPR013783">
    <property type="entry name" value="Ig-like_fold"/>
</dbReference>
<gene>
    <name evidence="3" type="ORF">JF50_02140</name>
</gene>
<organism evidence="3 4">
    <name type="scientific">Pseudoalteromonas luteoviolacea</name>
    <dbReference type="NCBI Taxonomy" id="43657"/>
    <lineage>
        <taxon>Bacteria</taxon>
        <taxon>Pseudomonadati</taxon>
        <taxon>Pseudomonadota</taxon>
        <taxon>Gammaproteobacteria</taxon>
        <taxon>Alteromonadales</taxon>
        <taxon>Pseudoalteromonadaceae</taxon>
        <taxon>Pseudoalteromonas</taxon>
    </lineage>
</organism>
<dbReference type="EMBL" id="JWIC01000003">
    <property type="protein sequence ID" value="KID58689.1"/>
    <property type="molecule type" value="Genomic_DNA"/>
</dbReference>